<proteinExistence type="predicted"/>
<dbReference type="Proteomes" id="UP000564885">
    <property type="component" value="Unassembled WGS sequence"/>
</dbReference>
<evidence type="ECO:0000259" key="1">
    <source>
        <dbReference type="Pfam" id="PF13480"/>
    </source>
</evidence>
<gene>
    <name evidence="2" type="ORF">HJG44_01925</name>
</gene>
<protein>
    <submittedName>
        <fullName evidence="2">GNAT family N-acetyltransferase</fullName>
    </submittedName>
</protein>
<dbReference type="GO" id="GO:0016740">
    <property type="term" value="F:transferase activity"/>
    <property type="evidence" value="ECO:0007669"/>
    <property type="project" value="UniProtKB-KW"/>
</dbReference>
<keyword evidence="2" id="KW-0808">Transferase</keyword>
<accession>A0A849I1A2</accession>
<dbReference type="SUPFAM" id="SSF55729">
    <property type="entry name" value="Acyl-CoA N-acyltransferases (Nat)"/>
    <property type="match status" value="1"/>
</dbReference>
<sequence length="441" mass="47301">MPEAARVVARILAQQDLQALGPAWDRLAANAIEENPFYSRPYIRAGLEHLGESGTRILCAFRCEASGAERLVGLLPLQRTWFRYGLPWAVELGAQNLFQPSGTPLIDRDHAAATLDALLSARAGLSGLAGRVLLPNIRVNGPVASLARNRAAATGSRAEFVGSLARPVLRRSDETSEAYLARSVAPKRLRELRRTQRRLSEQGSVAYRHATEPNEVRAALEDFLRIEQSGWKGEAGTAFLSQPGTAAFARAAFGGQVGGAPIASADVLSLDGKAIAVSLNLQTGRTSFAIKCAYDESLRRFSPGLVLELLVIEHLFASRFADEMDSCVTQAGHVIQDLWDGTVETGTLAFSAPGAPFGFTLAGLDLAGAERNRLRLRSEAKARYLAARETVRGMQALLKGGEDARAAMARRQLGATSRKAMVTFNTAQPNGELAALLAAMV</sequence>
<comment type="caution">
    <text evidence="2">The sequence shown here is derived from an EMBL/GenBank/DDBJ whole genome shotgun (WGS) entry which is preliminary data.</text>
</comment>
<dbReference type="InterPro" id="IPR016181">
    <property type="entry name" value="Acyl_CoA_acyltransferase"/>
</dbReference>
<name>A0A849I1A2_9HYPH</name>
<evidence type="ECO:0000313" key="3">
    <source>
        <dbReference type="Proteomes" id="UP000564885"/>
    </source>
</evidence>
<dbReference type="EMBL" id="JABEPP010000001">
    <property type="protein sequence ID" value="NNM71151.1"/>
    <property type="molecule type" value="Genomic_DNA"/>
</dbReference>
<reference evidence="2 3" key="1">
    <citation type="submission" date="2020-04" db="EMBL/GenBank/DDBJ databases">
        <title>Enterovirga sp. isolate from soil.</title>
        <authorList>
            <person name="Chea S."/>
            <person name="Kim D.-U."/>
        </authorList>
    </citation>
    <scope>NUCLEOTIDE SEQUENCE [LARGE SCALE GENOMIC DNA]</scope>
    <source>
        <strain evidence="2 3">DB1703</strain>
    </source>
</reference>
<dbReference type="AlphaFoldDB" id="A0A849I1A2"/>
<keyword evidence="3" id="KW-1185">Reference proteome</keyword>
<organism evidence="2 3">
    <name type="scientific">Enterovirga aerilata</name>
    <dbReference type="NCBI Taxonomy" id="2730920"/>
    <lineage>
        <taxon>Bacteria</taxon>
        <taxon>Pseudomonadati</taxon>
        <taxon>Pseudomonadota</taxon>
        <taxon>Alphaproteobacteria</taxon>
        <taxon>Hyphomicrobiales</taxon>
        <taxon>Methylobacteriaceae</taxon>
        <taxon>Enterovirga</taxon>
    </lineage>
</organism>
<evidence type="ECO:0000313" key="2">
    <source>
        <dbReference type="EMBL" id="NNM71151.1"/>
    </source>
</evidence>
<feature type="domain" description="BioF2-like acetyltransferase" evidence="1">
    <location>
        <begin position="187"/>
        <end position="319"/>
    </location>
</feature>
<dbReference type="RefSeq" id="WP_171216645.1">
    <property type="nucleotide sequence ID" value="NZ_JABEPP010000001.1"/>
</dbReference>
<dbReference type="Pfam" id="PF13480">
    <property type="entry name" value="Acetyltransf_6"/>
    <property type="match status" value="1"/>
</dbReference>
<dbReference type="InterPro" id="IPR038740">
    <property type="entry name" value="BioF2-like_GNAT_dom"/>
</dbReference>